<dbReference type="Pfam" id="PF12833">
    <property type="entry name" value="HTH_18"/>
    <property type="match status" value="1"/>
</dbReference>
<dbReference type="PROSITE" id="PS01124">
    <property type="entry name" value="HTH_ARAC_FAMILY_2"/>
    <property type="match status" value="1"/>
</dbReference>
<accession>A0A6H0ZVN3</accession>
<dbReference type="SUPFAM" id="SSF51182">
    <property type="entry name" value="RmlC-like cupins"/>
    <property type="match status" value="1"/>
</dbReference>
<dbReference type="InterPro" id="IPR011051">
    <property type="entry name" value="RmlC_Cupin_sf"/>
</dbReference>
<gene>
    <name evidence="3" type="ORF">FOB41_22420</name>
</gene>
<sequence>MKQPQRAADLQNVPRPVAAMARTYEQSVDFGWHSHRRGQLLQIIDGFMTARTPDTSFIIPCGYGLLITPEIPHAVHSHGRVSMQSVYIEPDPGIAMPWEPPRVISTSTLLSATVGAFLKEPTLYDENGRGGHLAALILEEIANAEEGPFALPMPSDRRLQRLCRDLSETPSLDLDIDRWADNLGMSRRTMTRKFRIQTGMSFAEWRRRLRMAHVMRRQAEGARLEEAAADVGYRSLSSLRKAMREAAG</sequence>
<dbReference type="GO" id="GO:0003700">
    <property type="term" value="F:DNA-binding transcription factor activity"/>
    <property type="evidence" value="ECO:0007669"/>
    <property type="project" value="InterPro"/>
</dbReference>
<protein>
    <submittedName>
        <fullName evidence="3">Helix-turn-helix transcriptional regulator</fullName>
    </submittedName>
</protein>
<evidence type="ECO:0000313" key="3">
    <source>
        <dbReference type="EMBL" id="QIX23901.1"/>
    </source>
</evidence>
<dbReference type="GO" id="GO:0043565">
    <property type="term" value="F:sequence-specific DNA binding"/>
    <property type="evidence" value="ECO:0007669"/>
    <property type="project" value="InterPro"/>
</dbReference>
<dbReference type="CDD" id="cd06124">
    <property type="entry name" value="cupin_NimR-like_N"/>
    <property type="match status" value="1"/>
</dbReference>
<name>A0A6H0ZVN3_9HYPH</name>
<dbReference type="SMART" id="SM00342">
    <property type="entry name" value="HTH_ARAC"/>
    <property type="match status" value="1"/>
</dbReference>
<evidence type="ECO:0000259" key="2">
    <source>
        <dbReference type="PROSITE" id="PS01124"/>
    </source>
</evidence>
<evidence type="ECO:0000256" key="1">
    <source>
        <dbReference type="ARBA" id="ARBA00023125"/>
    </source>
</evidence>
<dbReference type="Proteomes" id="UP000500870">
    <property type="component" value="Chromosome 3"/>
</dbReference>
<feature type="domain" description="HTH araC/xylS-type" evidence="2">
    <location>
        <begin position="156"/>
        <end position="248"/>
    </location>
</feature>
<dbReference type="RefSeq" id="WP_044459055.1">
    <property type="nucleotide sequence ID" value="NZ_CP050899.1"/>
</dbReference>
<keyword evidence="1" id="KW-0238">DNA-binding</keyword>
<evidence type="ECO:0000313" key="4">
    <source>
        <dbReference type="Proteomes" id="UP000500870"/>
    </source>
</evidence>
<dbReference type="Gene3D" id="1.10.10.60">
    <property type="entry name" value="Homeodomain-like"/>
    <property type="match status" value="1"/>
</dbReference>
<dbReference type="EMBL" id="CP050899">
    <property type="protein sequence ID" value="QIX23901.1"/>
    <property type="molecule type" value="Genomic_DNA"/>
</dbReference>
<dbReference type="InterPro" id="IPR018060">
    <property type="entry name" value="HTH_AraC"/>
</dbReference>
<proteinExistence type="predicted"/>
<dbReference type="PANTHER" id="PTHR11019">
    <property type="entry name" value="HTH-TYPE TRANSCRIPTIONAL REGULATOR NIMR"/>
    <property type="match status" value="1"/>
</dbReference>
<dbReference type="Pfam" id="PF02311">
    <property type="entry name" value="AraC_binding"/>
    <property type="match status" value="1"/>
</dbReference>
<organism evidence="3 4">
    <name type="scientific">Agrobacterium pusense</name>
    <dbReference type="NCBI Taxonomy" id="648995"/>
    <lineage>
        <taxon>Bacteria</taxon>
        <taxon>Pseudomonadati</taxon>
        <taxon>Pseudomonadota</taxon>
        <taxon>Alphaproteobacteria</taxon>
        <taxon>Hyphomicrobiales</taxon>
        <taxon>Rhizobiaceae</taxon>
        <taxon>Rhizobium/Agrobacterium group</taxon>
        <taxon>Agrobacterium</taxon>
    </lineage>
</organism>
<dbReference type="PANTHER" id="PTHR11019:SF159">
    <property type="entry name" value="TRANSCRIPTIONAL REGULATOR-RELATED"/>
    <property type="match status" value="1"/>
</dbReference>
<dbReference type="InterPro" id="IPR003313">
    <property type="entry name" value="AraC-bd"/>
</dbReference>
<dbReference type="AlphaFoldDB" id="A0A6H0ZVN3"/>
<reference evidence="3 4" key="1">
    <citation type="submission" date="2020-04" db="EMBL/GenBank/DDBJ databases">
        <title>FDA dAtabase for Regulatory Grade micrObial Sequences (FDA-ARGOS): Supporting development and validation of Infectious Disease Dx tests.</title>
        <authorList>
            <person name="Sciortino C."/>
            <person name="Tallon L."/>
            <person name="Sadzewicz L."/>
            <person name="Vavikolanu K."/>
            <person name="Mehta A."/>
            <person name="Aluvathingal J."/>
            <person name="Nadendla S."/>
            <person name="Nandy P."/>
            <person name="Geyer C."/>
            <person name="Yan Y."/>
            <person name="Sichtig H."/>
        </authorList>
    </citation>
    <scope>NUCLEOTIDE SEQUENCE [LARGE SCALE GENOMIC DNA]</scope>
    <source>
        <strain evidence="3 4">FDAARGOS_633</strain>
    </source>
</reference>